<protein>
    <submittedName>
        <fullName evidence="4">Sugar phosphate isomerase/epimerase</fullName>
    </submittedName>
</protein>
<dbReference type="Gene3D" id="3.20.20.150">
    <property type="entry name" value="Divalent-metal-dependent TIM barrel enzymes"/>
    <property type="match status" value="1"/>
</dbReference>
<dbReference type="InterPro" id="IPR036237">
    <property type="entry name" value="Xyl_isomerase-like_sf"/>
</dbReference>
<dbReference type="InterPro" id="IPR013022">
    <property type="entry name" value="Xyl_isomerase-like_TIM-brl"/>
</dbReference>
<dbReference type="Proteomes" id="UP001203512">
    <property type="component" value="Unassembled WGS sequence"/>
</dbReference>
<evidence type="ECO:0000259" key="3">
    <source>
        <dbReference type="Pfam" id="PF01261"/>
    </source>
</evidence>
<feature type="domain" description="Xylose isomerase-like TIM barrel" evidence="3">
    <location>
        <begin position="34"/>
        <end position="264"/>
    </location>
</feature>
<gene>
    <name evidence="4" type="ORF">MU848_02790</name>
</gene>
<dbReference type="PANTHER" id="PTHR43489">
    <property type="entry name" value="ISOMERASE"/>
    <property type="match status" value="1"/>
</dbReference>
<keyword evidence="1 2" id="KW-0413">Isomerase</keyword>
<comment type="similarity">
    <text evidence="2">Belongs to the hyi family.</text>
</comment>
<evidence type="ECO:0000256" key="2">
    <source>
        <dbReference type="PIRNR" id="PIRNR006241"/>
    </source>
</evidence>
<dbReference type="RefSeq" id="WP_247230127.1">
    <property type="nucleotide sequence ID" value="NZ_JALKHS010000005.1"/>
</dbReference>
<sequence>MTARWPIGGHLGLSSPDQPMLAHLARSISPLDQIDALADHGFRGVQDLFLMLRPEAEQVAMADRMASRGLVLSSFSDLKYWNQPVWSAEDEAGLEHLRSSVDLSAEIAARFNGGSVVCVAGLDDQRPRDVQLRAMTENLKRYAEQAARSGLTLLVEPIAASRIPGLLLDQLEDAAEMVSAVAMPSVRLLFDTGHVAMMGHDVPSSFAACAQQTGLVQFADIPNRVDPGLGELDWPAILKAIEDHGYRGMIELEFEPANPTATGETQMLDRLKAFGIF</sequence>
<comment type="caution">
    <text evidence="4">The sequence shown here is derived from an EMBL/GenBank/DDBJ whole genome shotgun (WGS) entry which is preliminary data.</text>
</comment>
<evidence type="ECO:0000313" key="5">
    <source>
        <dbReference type="Proteomes" id="UP001203512"/>
    </source>
</evidence>
<evidence type="ECO:0000256" key="1">
    <source>
        <dbReference type="ARBA" id="ARBA00023235"/>
    </source>
</evidence>
<evidence type="ECO:0000313" key="4">
    <source>
        <dbReference type="EMBL" id="MCK0530507.1"/>
    </source>
</evidence>
<dbReference type="InterPro" id="IPR050417">
    <property type="entry name" value="Sugar_Epim/Isomerase"/>
</dbReference>
<reference evidence="4 5" key="1">
    <citation type="submission" date="2022-04" db="EMBL/GenBank/DDBJ databases">
        <authorList>
            <person name="Huq M.A."/>
        </authorList>
    </citation>
    <scope>NUCLEOTIDE SEQUENCE [LARGE SCALE GENOMIC DNA]</scope>
    <source>
        <strain evidence="4 5">MAH-33</strain>
    </source>
</reference>
<proteinExistence type="inferred from homology"/>
<dbReference type="PIRSF" id="PIRSF006241">
    <property type="entry name" value="HyI"/>
    <property type="match status" value="1"/>
</dbReference>
<keyword evidence="5" id="KW-1185">Reference proteome</keyword>
<dbReference type="GO" id="GO:0016853">
    <property type="term" value="F:isomerase activity"/>
    <property type="evidence" value="ECO:0007669"/>
    <property type="project" value="UniProtKB-KW"/>
</dbReference>
<dbReference type="EMBL" id="JALKHS010000005">
    <property type="protein sequence ID" value="MCK0530507.1"/>
    <property type="molecule type" value="Genomic_DNA"/>
</dbReference>
<accession>A0ABT0DTR8</accession>
<dbReference type="InterPro" id="IPR026040">
    <property type="entry name" value="HyI-like"/>
</dbReference>
<organism evidence="4 5">
    <name type="scientific">Sphingobium agri</name>
    <dbReference type="NCBI Taxonomy" id="2933566"/>
    <lineage>
        <taxon>Bacteria</taxon>
        <taxon>Pseudomonadati</taxon>
        <taxon>Pseudomonadota</taxon>
        <taxon>Alphaproteobacteria</taxon>
        <taxon>Sphingomonadales</taxon>
        <taxon>Sphingomonadaceae</taxon>
        <taxon>Sphingobium</taxon>
    </lineage>
</organism>
<dbReference type="PANTHER" id="PTHR43489:SF6">
    <property type="entry name" value="HYDROXYPYRUVATE ISOMERASE-RELATED"/>
    <property type="match status" value="1"/>
</dbReference>
<dbReference type="Pfam" id="PF01261">
    <property type="entry name" value="AP_endonuc_2"/>
    <property type="match status" value="1"/>
</dbReference>
<name>A0ABT0DTR8_9SPHN</name>
<dbReference type="SUPFAM" id="SSF51658">
    <property type="entry name" value="Xylose isomerase-like"/>
    <property type="match status" value="1"/>
</dbReference>